<dbReference type="PANTHER" id="PTHR43885">
    <property type="entry name" value="HALOACID DEHALOGENASE-LIKE HYDROLASE"/>
    <property type="match status" value="1"/>
</dbReference>
<name>A0A1Q9C9X3_SYMMI</name>
<dbReference type="SFLD" id="SFLDS00003">
    <property type="entry name" value="Haloacid_Dehalogenase"/>
    <property type="match status" value="1"/>
</dbReference>
<dbReference type="PROSITE" id="PS50088">
    <property type="entry name" value="ANK_REPEAT"/>
    <property type="match status" value="3"/>
</dbReference>
<dbReference type="PANTHER" id="PTHR43885:SF1">
    <property type="entry name" value="SUPERFAMILY HYDROLASE, PUTATIVE (AFU_ORTHOLOGUE AFUA_4G13290)-RELATED"/>
    <property type="match status" value="1"/>
</dbReference>
<gene>
    <name evidence="1" type="ORF">AK812_SmicGene39972</name>
</gene>
<comment type="caution">
    <text evidence="1">The sequence shown here is derived from an EMBL/GenBank/DDBJ whole genome shotgun (WGS) entry which is preliminary data.</text>
</comment>
<keyword evidence="2" id="KW-1185">Reference proteome</keyword>
<accession>A0A1Q9C9X3</accession>
<organism evidence="1 2">
    <name type="scientific">Symbiodinium microadriaticum</name>
    <name type="common">Dinoflagellate</name>
    <name type="synonym">Zooxanthella microadriatica</name>
    <dbReference type="NCBI Taxonomy" id="2951"/>
    <lineage>
        <taxon>Eukaryota</taxon>
        <taxon>Sar</taxon>
        <taxon>Alveolata</taxon>
        <taxon>Dinophyceae</taxon>
        <taxon>Suessiales</taxon>
        <taxon>Symbiodiniaceae</taxon>
        <taxon>Symbiodinium</taxon>
    </lineage>
</organism>
<reference evidence="1 2" key="1">
    <citation type="submission" date="2016-02" db="EMBL/GenBank/DDBJ databases">
        <title>Genome analysis of coral dinoflagellate symbionts highlights evolutionary adaptations to a symbiotic lifestyle.</title>
        <authorList>
            <person name="Aranda M."/>
            <person name="Li Y."/>
            <person name="Liew Y.J."/>
            <person name="Baumgarten S."/>
            <person name="Simakov O."/>
            <person name="Wilson M."/>
            <person name="Piel J."/>
            <person name="Ashoor H."/>
            <person name="Bougouffa S."/>
            <person name="Bajic V.B."/>
            <person name="Ryu T."/>
            <person name="Ravasi T."/>
            <person name="Bayer T."/>
            <person name="Micklem G."/>
            <person name="Kim H."/>
            <person name="Bhak J."/>
            <person name="Lajeunesse T.C."/>
            <person name="Voolstra C.R."/>
        </authorList>
    </citation>
    <scope>NUCLEOTIDE SEQUENCE [LARGE SCALE GENOMIC DNA]</scope>
    <source>
        <strain evidence="1 2">CCMP2467</strain>
    </source>
</reference>
<keyword evidence="1" id="KW-0378">Hydrolase</keyword>
<dbReference type="SFLD" id="SFLDG01129">
    <property type="entry name" value="C1.5:_HAD__Beta-PGM__Phosphata"/>
    <property type="match status" value="1"/>
</dbReference>
<dbReference type="InterPro" id="IPR023214">
    <property type="entry name" value="HAD_sf"/>
</dbReference>
<dbReference type="Gene3D" id="1.25.40.20">
    <property type="entry name" value="Ankyrin repeat-containing domain"/>
    <property type="match status" value="1"/>
</dbReference>
<dbReference type="OrthoDB" id="426235at2759"/>
<dbReference type="Pfam" id="PF00702">
    <property type="entry name" value="Hydrolase"/>
    <property type="match status" value="1"/>
</dbReference>
<dbReference type="GO" id="GO:0016787">
    <property type="term" value="F:hydrolase activity"/>
    <property type="evidence" value="ECO:0007669"/>
    <property type="project" value="UniProtKB-KW"/>
</dbReference>
<dbReference type="InterPro" id="IPR036770">
    <property type="entry name" value="Ankyrin_rpt-contain_sf"/>
</dbReference>
<dbReference type="EMBL" id="LSRX01001454">
    <property type="protein sequence ID" value="OLP79708.1"/>
    <property type="molecule type" value="Genomic_DNA"/>
</dbReference>
<dbReference type="SUPFAM" id="SSF48403">
    <property type="entry name" value="Ankyrin repeat"/>
    <property type="match status" value="1"/>
</dbReference>
<dbReference type="PROSITE" id="PS50297">
    <property type="entry name" value="ANK_REP_REGION"/>
    <property type="match status" value="2"/>
</dbReference>
<dbReference type="InterPro" id="IPR036412">
    <property type="entry name" value="HAD-like_sf"/>
</dbReference>
<dbReference type="AlphaFoldDB" id="A0A1Q9C9X3"/>
<dbReference type="OMA" id="EMHERCG"/>
<dbReference type="SUPFAM" id="SSF56784">
    <property type="entry name" value="HAD-like"/>
    <property type="match status" value="1"/>
</dbReference>
<evidence type="ECO:0000313" key="1">
    <source>
        <dbReference type="EMBL" id="OLP79708.1"/>
    </source>
</evidence>
<dbReference type="Gene3D" id="3.40.50.1000">
    <property type="entry name" value="HAD superfamily/HAD-like"/>
    <property type="match status" value="1"/>
</dbReference>
<protein>
    <submittedName>
        <fullName evidence="1">Haloacid dehalogenase-like hydrolase domain-containing protein</fullName>
    </submittedName>
</protein>
<dbReference type="SMART" id="SM00248">
    <property type="entry name" value="ANK"/>
    <property type="match status" value="3"/>
</dbReference>
<sequence length="397" mass="42755">MRVLSAPLRHMASAARPLLRGVVFDLDGTLTVPNLDFREMHERCGVPMKEDLLAAVRQMSPERQQSAWKVIEEMEGEGRRTLELAEGALELGRWLQRHGLPTALVTRNSASTVGWLHDKLWSPAGIPAFHPALSRDDVEHDKPHPAALEAIAREWNQQLGPGLLMVGDSPSNDIGFGKAAGVSTALVDPRRRFREGDSSYGADVVIDSLLELPQLLWKTFDIPGPLGSTSAQTLARKSEPLPETAACRAAVDGDIAALKAMAREDLLAADSSGNTPLVWAADAGKADAVESLLAAGVEVNVKGYLGNTAVSRACRRGHDSVLRVLLRSGTGVDLDEPNEKMQSPLHFAAFKQKTEAVKLMLAAGASTTSLDRKGRTPAEDTSDPNIRELILQARASL</sequence>
<proteinExistence type="predicted"/>
<dbReference type="Gene3D" id="1.10.260.80">
    <property type="match status" value="1"/>
</dbReference>
<evidence type="ECO:0000313" key="2">
    <source>
        <dbReference type="Proteomes" id="UP000186817"/>
    </source>
</evidence>
<dbReference type="Proteomes" id="UP000186817">
    <property type="component" value="Unassembled WGS sequence"/>
</dbReference>
<dbReference type="Pfam" id="PF12796">
    <property type="entry name" value="Ank_2"/>
    <property type="match status" value="2"/>
</dbReference>
<dbReference type="InterPro" id="IPR002110">
    <property type="entry name" value="Ankyrin_rpt"/>
</dbReference>